<evidence type="ECO:0000313" key="10">
    <source>
        <dbReference type="EMBL" id="SJZ40112.1"/>
    </source>
</evidence>
<comment type="similarity">
    <text evidence="1 8">Belongs to the CoaE family.</text>
</comment>
<evidence type="ECO:0000256" key="3">
    <source>
        <dbReference type="ARBA" id="ARBA00022679"/>
    </source>
</evidence>
<comment type="pathway">
    <text evidence="8">Cofactor biosynthesis; coenzyme A biosynthesis; CoA from (R)-pantothenate: step 5/5.</text>
</comment>
<dbReference type="HAMAP" id="MF_00376">
    <property type="entry name" value="Dephospho_CoA_kinase"/>
    <property type="match status" value="1"/>
</dbReference>
<dbReference type="AlphaFoldDB" id="A0A1T4KCG5"/>
<dbReference type="Proteomes" id="UP000190625">
    <property type="component" value="Unassembled WGS sequence"/>
</dbReference>
<comment type="function">
    <text evidence="8">Catalyzes the phosphorylation of the 3'-hydroxyl group of dephosphocoenzyme A to form coenzyme A.</text>
</comment>
<dbReference type="EMBL" id="FUWM01000006">
    <property type="protein sequence ID" value="SJZ40112.1"/>
    <property type="molecule type" value="Genomic_DNA"/>
</dbReference>
<reference evidence="11" key="1">
    <citation type="submission" date="2017-02" db="EMBL/GenBank/DDBJ databases">
        <authorList>
            <person name="Varghese N."/>
            <person name="Submissions S."/>
        </authorList>
    </citation>
    <scope>NUCLEOTIDE SEQUENCE [LARGE SCALE GENOMIC DNA]</scope>
    <source>
        <strain evidence="11">ATCC BAA-73</strain>
    </source>
</reference>
<proteinExistence type="inferred from homology"/>
<evidence type="ECO:0000256" key="4">
    <source>
        <dbReference type="ARBA" id="ARBA00022741"/>
    </source>
</evidence>
<dbReference type="GO" id="GO:0005524">
    <property type="term" value="F:ATP binding"/>
    <property type="evidence" value="ECO:0007669"/>
    <property type="project" value="UniProtKB-UniRule"/>
</dbReference>
<dbReference type="UniPathway" id="UPA00241">
    <property type="reaction ID" value="UER00356"/>
</dbReference>
<dbReference type="GO" id="GO:0004140">
    <property type="term" value="F:dephospho-CoA kinase activity"/>
    <property type="evidence" value="ECO:0007669"/>
    <property type="project" value="UniProtKB-UniRule"/>
</dbReference>
<keyword evidence="3 8" id="KW-0808">Transferase</keyword>
<evidence type="ECO:0000256" key="7">
    <source>
        <dbReference type="ARBA" id="ARBA00022993"/>
    </source>
</evidence>
<dbReference type="PANTHER" id="PTHR10695">
    <property type="entry name" value="DEPHOSPHO-COA KINASE-RELATED"/>
    <property type="match status" value="1"/>
</dbReference>
<dbReference type="PROSITE" id="PS51219">
    <property type="entry name" value="DPCK"/>
    <property type="match status" value="1"/>
</dbReference>
<dbReference type="Gene3D" id="3.40.50.300">
    <property type="entry name" value="P-loop containing nucleotide triphosphate hydrolases"/>
    <property type="match status" value="1"/>
</dbReference>
<keyword evidence="7 8" id="KW-0173">Coenzyme A biosynthesis</keyword>
<keyword evidence="2 8" id="KW-0963">Cytoplasm</keyword>
<dbReference type="RefSeq" id="WP_078809213.1">
    <property type="nucleotide sequence ID" value="NZ_FUWM01000006.1"/>
</dbReference>
<protein>
    <recommendedName>
        <fullName evidence="8 9">Dephospho-CoA kinase</fullName>
        <ecNumber evidence="8 9">2.7.1.24</ecNumber>
    </recommendedName>
    <alternativeName>
        <fullName evidence="8">Dephosphocoenzyme A kinase</fullName>
    </alternativeName>
</protein>
<dbReference type="InterPro" id="IPR027417">
    <property type="entry name" value="P-loop_NTPase"/>
</dbReference>
<comment type="catalytic activity">
    <reaction evidence="8">
        <text>3'-dephospho-CoA + ATP = ADP + CoA + H(+)</text>
        <dbReference type="Rhea" id="RHEA:18245"/>
        <dbReference type="ChEBI" id="CHEBI:15378"/>
        <dbReference type="ChEBI" id="CHEBI:30616"/>
        <dbReference type="ChEBI" id="CHEBI:57287"/>
        <dbReference type="ChEBI" id="CHEBI:57328"/>
        <dbReference type="ChEBI" id="CHEBI:456216"/>
        <dbReference type="EC" id="2.7.1.24"/>
    </reaction>
</comment>
<dbReference type="FunFam" id="3.40.50.300:FF:000991">
    <property type="entry name" value="Dephospho-CoA kinase"/>
    <property type="match status" value="1"/>
</dbReference>
<evidence type="ECO:0000256" key="2">
    <source>
        <dbReference type="ARBA" id="ARBA00022490"/>
    </source>
</evidence>
<evidence type="ECO:0000256" key="9">
    <source>
        <dbReference type="NCBIfam" id="TIGR00152"/>
    </source>
</evidence>
<dbReference type="OrthoDB" id="9812943at2"/>
<dbReference type="PANTHER" id="PTHR10695:SF46">
    <property type="entry name" value="BIFUNCTIONAL COENZYME A SYNTHASE-RELATED"/>
    <property type="match status" value="1"/>
</dbReference>
<evidence type="ECO:0000256" key="5">
    <source>
        <dbReference type="ARBA" id="ARBA00022777"/>
    </source>
</evidence>
<dbReference type="InterPro" id="IPR001977">
    <property type="entry name" value="Depp_CoAkinase"/>
</dbReference>
<dbReference type="SUPFAM" id="SSF52540">
    <property type="entry name" value="P-loop containing nucleoside triphosphate hydrolases"/>
    <property type="match status" value="1"/>
</dbReference>
<evidence type="ECO:0000256" key="6">
    <source>
        <dbReference type="ARBA" id="ARBA00022840"/>
    </source>
</evidence>
<evidence type="ECO:0000256" key="8">
    <source>
        <dbReference type="HAMAP-Rule" id="MF_00376"/>
    </source>
</evidence>
<evidence type="ECO:0000256" key="1">
    <source>
        <dbReference type="ARBA" id="ARBA00009018"/>
    </source>
</evidence>
<accession>A0A1T4KCG5</accession>
<organism evidence="10 11">
    <name type="scientific">Selenihalanaerobacter shriftii</name>
    <dbReference type="NCBI Taxonomy" id="142842"/>
    <lineage>
        <taxon>Bacteria</taxon>
        <taxon>Bacillati</taxon>
        <taxon>Bacillota</taxon>
        <taxon>Clostridia</taxon>
        <taxon>Halanaerobiales</taxon>
        <taxon>Halobacteroidaceae</taxon>
        <taxon>Selenihalanaerobacter</taxon>
    </lineage>
</organism>
<dbReference type="EC" id="2.7.1.24" evidence="8 9"/>
<dbReference type="GO" id="GO:0015937">
    <property type="term" value="P:coenzyme A biosynthetic process"/>
    <property type="evidence" value="ECO:0007669"/>
    <property type="project" value="UniProtKB-UniRule"/>
</dbReference>
<keyword evidence="5 8" id="KW-0418">Kinase</keyword>
<keyword evidence="6 8" id="KW-0067">ATP-binding</keyword>
<feature type="binding site" evidence="8">
    <location>
        <begin position="10"/>
        <end position="15"/>
    </location>
    <ligand>
        <name>ATP</name>
        <dbReference type="ChEBI" id="CHEBI:30616"/>
    </ligand>
</feature>
<gene>
    <name evidence="8" type="primary">coaE</name>
    <name evidence="10" type="ORF">SAMN02745118_00712</name>
</gene>
<dbReference type="STRING" id="142842.SAMN02745118_00712"/>
<evidence type="ECO:0000313" key="11">
    <source>
        <dbReference type="Proteomes" id="UP000190625"/>
    </source>
</evidence>
<dbReference type="NCBIfam" id="TIGR00152">
    <property type="entry name" value="dephospho-CoA kinase"/>
    <property type="match status" value="1"/>
</dbReference>
<keyword evidence="4 8" id="KW-0547">Nucleotide-binding</keyword>
<dbReference type="CDD" id="cd02022">
    <property type="entry name" value="DPCK"/>
    <property type="match status" value="1"/>
</dbReference>
<sequence>MFIGLTGGIASGKSTVSKLLKDLGIPVIDADQISREIVKPNKPAWQKIVDYFGRDILLSNQNLNRDKLGEIIFNDETAREKLNQITHPKIISEIKKRAEKLKEAGEGTVVADVPLLIEINMMEIFDEVWVVYVRRETQIKRLMTRDQIDRETAIAKIESQMSLDKKKGYADRLIINEGTKDELKDKILSIWREINAEKNSSNCS</sequence>
<dbReference type="Pfam" id="PF01121">
    <property type="entry name" value="CoaE"/>
    <property type="match status" value="1"/>
</dbReference>
<name>A0A1T4KCG5_9FIRM</name>
<dbReference type="GO" id="GO:0005737">
    <property type="term" value="C:cytoplasm"/>
    <property type="evidence" value="ECO:0007669"/>
    <property type="project" value="UniProtKB-SubCell"/>
</dbReference>
<comment type="subcellular location">
    <subcellularLocation>
        <location evidence="8">Cytoplasm</location>
    </subcellularLocation>
</comment>
<keyword evidence="11" id="KW-1185">Reference proteome</keyword>